<dbReference type="OrthoDB" id="3430313at2"/>
<gene>
    <name evidence="7" type="ORF">D7231_30965</name>
</gene>
<dbReference type="EMBL" id="RBAM01000020">
    <property type="protein sequence ID" value="RKN62857.1"/>
    <property type="molecule type" value="Genomic_DNA"/>
</dbReference>
<name>A0A3B0AUC0_9ACTN</name>
<dbReference type="AlphaFoldDB" id="A0A3B0AUC0"/>
<comment type="caution">
    <text evidence="7">The sequence shown here is derived from an EMBL/GenBank/DDBJ whole genome shotgun (WGS) entry which is preliminary data.</text>
</comment>
<dbReference type="RefSeq" id="WP_120758967.1">
    <property type="nucleotide sequence ID" value="NZ_RBAM01000020.1"/>
</dbReference>
<accession>A0A3B0AUC0</accession>
<reference evidence="7 8" key="1">
    <citation type="journal article" date="2015" name="Antonie Van Leeuwenhoek">
        <title>Streptomyces klenkii sp. nov., isolated from deep marine sediment.</title>
        <authorList>
            <person name="Veyisoglu A."/>
            <person name="Sahin N."/>
        </authorList>
    </citation>
    <scope>NUCLEOTIDE SEQUENCE [LARGE SCALE GENOMIC DNA]</scope>
    <source>
        <strain evidence="7 8">KCTC 29202</strain>
    </source>
</reference>
<evidence type="ECO:0000259" key="6">
    <source>
        <dbReference type="Pfam" id="PF07291"/>
    </source>
</evidence>
<evidence type="ECO:0000256" key="3">
    <source>
        <dbReference type="ARBA" id="ARBA00022989"/>
    </source>
</evidence>
<keyword evidence="3 5" id="KW-1133">Transmembrane helix</keyword>
<organism evidence="7 8">
    <name type="scientific">Streptomyces klenkii</name>
    <dbReference type="NCBI Taxonomy" id="1420899"/>
    <lineage>
        <taxon>Bacteria</taxon>
        <taxon>Bacillati</taxon>
        <taxon>Actinomycetota</taxon>
        <taxon>Actinomycetes</taxon>
        <taxon>Kitasatosporales</taxon>
        <taxon>Streptomycetaceae</taxon>
        <taxon>Streptomyces</taxon>
    </lineage>
</organism>
<feature type="domain" description="Methylamine utilisation protein MauE" evidence="6">
    <location>
        <begin position="4"/>
        <end position="134"/>
    </location>
</feature>
<comment type="subcellular location">
    <subcellularLocation>
        <location evidence="1">Membrane</location>
        <topology evidence="1">Multi-pass membrane protein</topology>
    </subcellularLocation>
</comment>
<evidence type="ECO:0000256" key="5">
    <source>
        <dbReference type="SAM" id="Phobius"/>
    </source>
</evidence>
<dbReference type="UniPathway" id="UPA00895"/>
<dbReference type="Pfam" id="PF07291">
    <property type="entry name" value="MauE"/>
    <property type="match status" value="1"/>
</dbReference>
<dbReference type="InterPro" id="IPR009908">
    <property type="entry name" value="Methylamine_util_MauE"/>
</dbReference>
<protein>
    <submittedName>
        <fullName evidence="7">Methylamine utilization protein MauE</fullName>
    </submittedName>
</protein>
<dbReference type="GO" id="GO:0016020">
    <property type="term" value="C:membrane"/>
    <property type="evidence" value="ECO:0007669"/>
    <property type="project" value="UniProtKB-SubCell"/>
</dbReference>
<sequence>MGCLAIGIQCLIGVVFLASSAGKAAGRRSFDRFVSSVAGMQVVPVRRARPVARTVVAAEGAVCVSLAVPVPAATVVGLAIAAVLLAVFTAGIALSVRRGVRAPCRCFGASPTPLGPRHIVRNLALTAAAVTGAAAAGTGGTATPGGVAVAVLAGLLLGALVAALDDILDLFRPVEAQAQHPYGT</sequence>
<evidence type="ECO:0000313" key="8">
    <source>
        <dbReference type="Proteomes" id="UP000270343"/>
    </source>
</evidence>
<evidence type="ECO:0000256" key="4">
    <source>
        <dbReference type="ARBA" id="ARBA00023136"/>
    </source>
</evidence>
<dbReference type="GO" id="GO:0030416">
    <property type="term" value="P:methylamine metabolic process"/>
    <property type="evidence" value="ECO:0007669"/>
    <property type="project" value="InterPro"/>
</dbReference>
<dbReference type="Proteomes" id="UP000270343">
    <property type="component" value="Unassembled WGS sequence"/>
</dbReference>
<keyword evidence="8" id="KW-1185">Reference proteome</keyword>
<proteinExistence type="predicted"/>
<evidence type="ECO:0000256" key="1">
    <source>
        <dbReference type="ARBA" id="ARBA00004141"/>
    </source>
</evidence>
<feature type="transmembrane region" description="Helical" evidence="5">
    <location>
        <begin position="75"/>
        <end position="96"/>
    </location>
</feature>
<evidence type="ECO:0000313" key="7">
    <source>
        <dbReference type="EMBL" id="RKN62857.1"/>
    </source>
</evidence>
<feature type="transmembrane region" description="Helical" evidence="5">
    <location>
        <begin position="145"/>
        <end position="164"/>
    </location>
</feature>
<keyword evidence="4 5" id="KW-0472">Membrane</keyword>
<keyword evidence="2 5" id="KW-0812">Transmembrane</keyword>
<evidence type="ECO:0000256" key="2">
    <source>
        <dbReference type="ARBA" id="ARBA00022692"/>
    </source>
</evidence>